<keyword evidence="8" id="KW-0406">Ion transport</keyword>
<keyword evidence="3" id="KW-0813">Transport</keyword>
<name>A0A395LZX0_9BACT</name>
<dbReference type="EMBL" id="PHFL01000002">
    <property type="protein sequence ID" value="RFM25430.1"/>
    <property type="molecule type" value="Genomic_DNA"/>
</dbReference>
<comment type="subcellular location">
    <subcellularLocation>
        <location evidence="1">Cell membrane</location>
        <topology evidence="1">Multi-pass membrane protein</topology>
    </subcellularLocation>
</comment>
<comment type="caution">
    <text evidence="13">The sequence shown here is derived from an EMBL/GenBank/DDBJ whole genome shotgun (WGS) entry which is preliminary data.</text>
</comment>
<dbReference type="InterPro" id="IPR001734">
    <property type="entry name" value="Na/solute_symporter"/>
</dbReference>
<dbReference type="InterPro" id="IPR038377">
    <property type="entry name" value="Na/Glc_symporter_sf"/>
</dbReference>
<evidence type="ECO:0000256" key="9">
    <source>
        <dbReference type="ARBA" id="ARBA00023136"/>
    </source>
</evidence>
<sequence>MTLFSALDWTVVGLYLIGIVIFGLFKGGKQNSAQDYFLSEKKIHWLVVALSIVATETSSLTFISVPGIAYSGNFNFLQLALGYIVGRVGVAYFLLPRYYQGSLTTVYALLESRFGLKLRRTASVVFIITRIFADGVRLYATAIPLVAIFRGYQLFSEASEPMLYAGAILVIAAATLIYVQFGGVRAVIWTDLVQLCIYILGGIVAVVLISEKLPAPMEALSEAYKQGKFAVFNFSWQNLWSSPYQFFWALIGGAALSMASHGADYIIVQRLFATKELRSSQKAIIASGIIVLGQFALFLLIGVLLHAFYNGIAMRGDEVFPKFIVSGLPSGIAGLVVAAMLSAAMSTLSSSINAIASSTVFDLYAATARGKRATPEEKLKLSKLISLIWSIVLTLSAIAYLGLSRSVVEIALSVASFTYGGLLGVFFLCLFFERIESHAAMIGFLTSIAVMTLIITQTSIAWTLYTIIGLATTLLVAQVSSWLFKPQTV</sequence>
<dbReference type="PANTHER" id="PTHR42985">
    <property type="entry name" value="SODIUM-COUPLED MONOCARBOXYLATE TRANSPORTER"/>
    <property type="match status" value="1"/>
</dbReference>
<feature type="transmembrane region" description="Helical" evidence="12">
    <location>
        <begin position="246"/>
        <end position="268"/>
    </location>
</feature>
<dbReference type="PANTHER" id="PTHR42985:SF47">
    <property type="entry name" value="INTEGRAL MEMBRANE TRANSPORT PROTEIN"/>
    <property type="match status" value="1"/>
</dbReference>
<keyword evidence="6 12" id="KW-1133">Transmembrane helix</keyword>
<evidence type="ECO:0000313" key="14">
    <source>
        <dbReference type="EMBL" id="RFM25430.1"/>
    </source>
</evidence>
<evidence type="ECO:0000256" key="2">
    <source>
        <dbReference type="ARBA" id="ARBA00006434"/>
    </source>
</evidence>
<feature type="transmembrane region" description="Helical" evidence="12">
    <location>
        <begin position="76"/>
        <end position="95"/>
    </location>
</feature>
<dbReference type="PROSITE" id="PS50283">
    <property type="entry name" value="NA_SOLUT_SYMP_3"/>
    <property type="match status" value="1"/>
</dbReference>
<reference evidence="13 15" key="1">
    <citation type="journal article" date="2011" name="ISME J.">
        <title>Community ecology of hot spring cyanobacterial mats: predominant populations and their functional potential.</title>
        <authorList>
            <person name="Klatt C.G."/>
            <person name="Wood J.M."/>
            <person name="Rusch D.B."/>
            <person name="Bateson M.M."/>
            <person name="Hamamura N."/>
            <person name="Heidelberg J.F."/>
            <person name="Grossman A.R."/>
            <person name="Bhaya D."/>
            <person name="Cohan F.M."/>
            <person name="Kuhl M."/>
            <person name="Bryant D.A."/>
            <person name="Ward D.M."/>
        </authorList>
    </citation>
    <scope>NUCLEOTIDE SEQUENCE [LARGE SCALE GENOMIC DNA]</scope>
    <source>
        <strain evidence="13">OS</strain>
    </source>
</reference>
<evidence type="ECO:0000313" key="13">
    <source>
        <dbReference type="EMBL" id="RFM24079.1"/>
    </source>
</evidence>
<feature type="transmembrane region" description="Helical" evidence="12">
    <location>
        <begin position="332"/>
        <end position="364"/>
    </location>
</feature>
<keyword evidence="7" id="KW-0915">Sodium</keyword>
<dbReference type="NCBIfam" id="TIGR00813">
    <property type="entry name" value="sss"/>
    <property type="match status" value="1"/>
</dbReference>
<evidence type="ECO:0000256" key="12">
    <source>
        <dbReference type="SAM" id="Phobius"/>
    </source>
</evidence>
<evidence type="ECO:0000256" key="7">
    <source>
        <dbReference type="ARBA" id="ARBA00023053"/>
    </source>
</evidence>
<evidence type="ECO:0000256" key="3">
    <source>
        <dbReference type="ARBA" id="ARBA00022448"/>
    </source>
</evidence>
<dbReference type="Pfam" id="PF00474">
    <property type="entry name" value="SSF"/>
    <property type="match status" value="1"/>
</dbReference>
<organism evidence="13 15">
    <name type="scientific">Candidatus Thermochlorobacter aerophilus</name>
    <dbReference type="NCBI Taxonomy" id="1868324"/>
    <lineage>
        <taxon>Bacteria</taxon>
        <taxon>Pseudomonadati</taxon>
        <taxon>Chlorobiota</taxon>
        <taxon>Chlorobiia</taxon>
        <taxon>Chlorobiales</taxon>
        <taxon>Candidatus Thermochlorobacteriaceae</taxon>
        <taxon>Candidatus Thermochlorobacter</taxon>
    </lineage>
</organism>
<evidence type="ECO:0000256" key="5">
    <source>
        <dbReference type="ARBA" id="ARBA00022692"/>
    </source>
</evidence>
<feature type="transmembrane region" description="Helical" evidence="12">
    <location>
        <begin position="122"/>
        <end position="149"/>
    </location>
</feature>
<feature type="transmembrane region" description="Helical" evidence="12">
    <location>
        <begin position="462"/>
        <end position="484"/>
    </location>
</feature>
<feature type="transmembrane region" description="Helical" evidence="12">
    <location>
        <begin position="186"/>
        <end position="209"/>
    </location>
</feature>
<dbReference type="AlphaFoldDB" id="A0A395LZX0"/>
<gene>
    <name evidence="14" type="ORF">D0433_00625</name>
    <name evidence="13" type="ORF">D0433_08250</name>
</gene>
<evidence type="ECO:0000256" key="8">
    <source>
        <dbReference type="ARBA" id="ARBA00023065"/>
    </source>
</evidence>
<dbReference type="InterPro" id="IPR051163">
    <property type="entry name" value="Sodium:Solute_Symporter_SSF"/>
</dbReference>
<dbReference type="GO" id="GO:0015293">
    <property type="term" value="F:symporter activity"/>
    <property type="evidence" value="ECO:0007669"/>
    <property type="project" value="TreeGrafter"/>
</dbReference>
<comment type="similarity">
    <text evidence="2 11">Belongs to the sodium:solute symporter (SSF) (TC 2.A.21) family.</text>
</comment>
<evidence type="ECO:0000256" key="10">
    <source>
        <dbReference type="ARBA" id="ARBA00023201"/>
    </source>
</evidence>
<keyword evidence="5 12" id="KW-0812">Transmembrane</keyword>
<dbReference type="GO" id="GO:0006814">
    <property type="term" value="P:sodium ion transport"/>
    <property type="evidence" value="ECO:0007669"/>
    <property type="project" value="UniProtKB-KW"/>
</dbReference>
<proteinExistence type="inferred from homology"/>
<keyword evidence="4" id="KW-1003">Cell membrane</keyword>
<feature type="transmembrane region" description="Helical" evidence="12">
    <location>
        <begin position="439"/>
        <end position="456"/>
    </location>
</feature>
<dbReference type="CDD" id="cd11493">
    <property type="entry name" value="SLC5sbd_NIS-like_u1"/>
    <property type="match status" value="1"/>
</dbReference>
<evidence type="ECO:0000313" key="15">
    <source>
        <dbReference type="Proteomes" id="UP000266389"/>
    </source>
</evidence>
<keyword evidence="10" id="KW-0739">Sodium transport</keyword>
<feature type="transmembrane region" description="Helical" evidence="12">
    <location>
        <begin position="384"/>
        <end position="404"/>
    </location>
</feature>
<evidence type="ECO:0000256" key="4">
    <source>
        <dbReference type="ARBA" id="ARBA00022475"/>
    </source>
</evidence>
<dbReference type="Gene3D" id="1.20.1730.10">
    <property type="entry name" value="Sodium/glucose cotransporter"/>
    <property type="match status" value="1"/>
</dbReference>
<dbReference type="GO" id="GO:0005886">
    <property type="term" value="C:plasma membrane"/>
    <property type="evidence" value="ECO:0007669"/>
    <property type="project" value="UniProtKB-SubCell"/>
</dbReference>
<feature type="transmembrane region" description="Helical" evidence="12">
    <location>
        <begin position="289"/>
        <end position="312"/>
    </location>
</feature>
<dbReference type="Proteomes" id="UP000266389">
    <property type="component" value="Unassembled WGS sequence"/>
</dbReference>
<protein>
    <submittedName>
        <fullName evidence="13">Sodium:solute symporter</fullName>
    </submittedName>
</protein>
<evidence type="ECO:0000256" key="6">
    <source>
        <dbReference type="ARBA" id="ARBA00022989"/>
    </source>
</evidence>
<feature type="transmembrane region" description="Helical" evidence="12">
    <location>
        <begin position="45"/>
        <end position="70"/>
    </location>
</feature>
<feature type="transmembrane region" description="Helical" evidence="12">
    <location>
        <begin position="6"/>
        <end position="25"/>
    </location>
</feature>
<feature type="transmembrane region" description="Helical" evidence="12">
    <location>
        <begin position="161"/>
        <end position="179"/>
    </location>
</feature>
<dbReference type="EMBL" id="PHFL01000049">
    <property type="protein sequence ID" value="RFM24079.1"/>
    <property type="molecule type" value="Genomic_DNA"/>
</dbReference>
<evidence type="ECO:0000256" key="11">
    <source>
        <dbReference type="RuleBase" id="RU362091"/>
    </source>
</evidence>
<feature type="transmembrane region" description="Helical" evidence="12">
    <location>
        <begin position="410"/>
        <end position="432"/>
    </location>
</feature>
<keyword evidence="9 12" id="KW-0472">Membrane</keyword>
<accession>A0A395LZX0</accession>
<reference evidence="13" key="2">
    <citation type="submission" date="2017-08" db="EMBL/GenBank/DDBJ databases">
        <authorList>
            <person name="de Groot N.N."/>
        </authorList>
    </citation>
    <scope>NUCLEOTIDE SEQUENCE</scope>
    <source>
        <strain evidence="13">OS</strain>
    </source>
</reference>
<evidence type="ECO:0000256" key="1">
    <source>
        <dbReference type="ARBA" id="ARBA00004651"/>
    </source>
</evidence>